<evidence type="ECO:0000313" key="8">
    <source>
        <dbReference type="EMBL" id="MXO59899.1"/>
    </source>
</evidence>
<evidence type="ECO:0000256" key="2">
    <source>
        <dbReference type="ARBA" id="ARBA00023110"/>
    </source>
</evidence>
<protein>
    <recommendedName>
        <fullName evidence="5">Peptidyl-prolyl cis-trans isomerase</fullName>
        <ecNumber evidence="5">5.2.1.8</ecNumber>
    </recommendedName>
</protein>
<accession>A0A6I4SX24</accession>
<evidence type="ECO:0000256" key="6">
    <source>
        <dbReference type="SAM" id="SignalP"/>
    </source>
</evidence>
<reference evidence="8 9" key="1">
    <citation type="submission" date="2019-12" db="EMBL/GenBank/DDBJ databases">
        <title>Genomic-based taxomic classification of the family Erythrobacteraceae.</title>
        <authorList>
            <person name="Xu L."/>
        </authorList>
    </citation>
    <scope>NUCLEOTIDE SEQUENCE [LARGE SCALE GENOMIC DNA]</scope>
    <source>
        <strain evidence="8 9">MCCC 1K01500</strain>
    </source>
</reference>
<comment type="catalytic activity">
    <reaction evidence="1 4 5">
        <text>[protein]-peptidylproline (omega=180) = [protein]-peptidylproline (omega=0)</text>
        <dbReference type="Rhea" id="RHEA:16237"/>
        <dbReference type="Rhea" id="RHEA-COMP:10747"/>
        <dbReference type="Rhea" id="RHEA-COMP:10748"/>
        <dbReference type="ChEBI" id="CHEBI:83833"/>
        <dbReference type="ChEBI" id="CHEBI:83834"/>
        <dbReference type="EC" id="5.2.1.8"/>
    </reaction>
</comment>
<keyword evidence="6" id="KW-0732">Signal</keyword>
<dbReference type="AlphaFoldDB" id="A0A6I4SX24"/>
<dbReference type="InterPro" id="IPR044609">
    <property type="entry name" value="FKBP2/11"/>
</dbReference>
<gene>
    <name evidence="8" type="ORF">GRI89_10145</name>
</gene>
<dbReference type="PROSITE" id="PS50059">
    <property type="entry name" value="FKBP_PPIASE"/>
    <property type="match status" value="1"/>
</dbReference>
<dbReference type="Pfam" id="PF00254">
    <property type="entry name" value="FKBP_C"/>
    <property type="match status" value="1"/>
</dbReference>
<organism evidence="8 9">
    <name type="scientific">Croceibacterium salegens</name>
    <dbReference type="NCBI Taxonomy" id="1737568"/>
    <lineage>
        <taxon>Bacteria</taxon>
        <taxon>Pseudomonadati</taxon>
        <taxon>Pseudomonadota</taxon>
        <taxon>Alphaproteobacteria</taxon>
        <taxon>Sphingomonadales</taxon>
        <taxon>Erythrobacteraceae</taxon>
        <taxon>Croceibacterium</taxon>
    </lineage>
</organism>
<dbReference type="RefSeq" id="WP_159794766.1">
    <property type="nucleotide sequence ID" value="NZ_WTYM01000041.1"/>
</dbReference>
<comment type="similarity">
    <text evidence="5">Belongs to the FKBP-type PPIase family.</text>
</comment>
<feature type="domain" description="PPIase FKBP-type" evidence="7">
    <location>
        <begin position="75"/>
        <end position="160"/>
    </location>
</feature>
<dbReference type="PANTHER" id="PTHR45779:SF7">
    <property type="entry name" value="PEPTIDYLPROLYL ISOMERASE"/>
    <property type="match status" value="1"/>
</dbReference>
<feature type="chain" id="PRO_5026263473" description="Peptidyl-prolyl cis-trans isomerase" evidence="6">
    <location>
        <begin position="21"/>
        <end position="160"/>
    </location>
</feature>
<dbReference type="Proteomes" id="UP000433652">
    <property type="component" value="Unassembled WGS sequence"/>
</dbReference>
<name>A0A6I4SX24_9SPHN</name>
<feature type="signal peptide" evidence="6">
    <location>
        <begin position="1"/>
        <end position="20"/>
    </location>
</feature>
<dbReference type="GO" id="GO:0003755">
    <property type="term" value="F:peptidyl-prolyl cis-trans isomerase activity"/>
    <property type="evidence" value="ECO:0007669"/>
    <property type="project" value="UniProtKB-UniRule"/>
</dbReference>
<evidence type="ECO:0000256" key="4">
    <source>
        <dbReference type="PROSITE-ProRule" id="PRU00277"/>
    </source>
</evidence>
<keyword evidence="2 4" id="KW-0697">Rotamase</keyword>
<evidence type="ECO:0000259" key="7">
    <source>
        <dbReference type="PROSITE" id="PS50059"/>
    </source>
</evidence>
<dbReference type="InterPro" id="IPR046357">
    <property type="entry name" value="PPIase_dom_sf"/>
</dbReference>
<proteinExistence type="inferred from homology"/>
<dbReference type="PANTHER" id="PTHR45779">
    <property type="entry name" value="PEPTIDYLPROLYL ISOMERASE"/>
    <property type="match status" value="1"/>
</dbReference>
<sequence length="160" mass="16912">MRHLRLAALAALALPAAALAQDEAAPDRSQDMAWHMAQQQALASRTMAEGWSWLPGGVLWRRTKGNGGGAHPTVDDTVTVHYVGTFVDGETFDSSRQRGQPATFPLGGLIKAWQEAIPMAGVGDTIELAIPAAMAYGPVGRGPIPGDATLLFEIELLGIE</sequence>
<dbReference type="OrthoDB" id="9812109at2"/>
<evidence type="ECO:0000313" key="9">
    <source>
        <dbReference type="Proteomes" id="UP000433652"/>
    </source>
</evidence>
<dbReference type="Gene3D" id="3.10.50.40">
    <property type="match status" value="1"/>
</dbReference>
<dbReference type="EMBL" id="WTYM01000041">
    <property type="protein sequence ID" value="MXO59899.1"/>
    <property type="molecule type" value="Genomic_DNA"/>
</dbReference>
<evidence type="ECO:0000256" key="5">
    <source>
        <dbReference type="RuleBase" id="RU003915"/>
    </source>
</evidence>
<dbReference type="SUPFAM" id="SSF54534">
    <property type="entry name" value="FKBP-like"/>
    <property type="match status" value="1"/>
</dbReference>
<dbReference type="InterPro" id="IPR001179">
    <property type="entry name" value="PPIase_FKBP_dom"/>
</dbReference>
<comment type="caution">
    <text evidence="8">The sequence shown here is derived from an EMBL/GenBank/DDBJ whole genome shotgun (WGS) entry which is preliminary data.</text>
</comment>
<evidence type="ECO:0000256" key="1">
    <source>
        <dbReference type="ARBA" id="ARBA00000971"/>
    </source>
</evidence>
<keyword evidence="3 4" id="KW-0413">Isomerase</keyword>
<keyword evidence="9" id="KW-1185">Reference proteome</keyword>
<evidence type="ECO:0000256" key="3">
    <source>
        <dbReference type="ARBA" id="ARBA00023235"/>
    </source>
</evidence>
<dbReference type="EC" id="5.2.1.8" evidence="5"/>